<dbReference type="Proteomes" id="UP000222503">
    <property type="component" value="Unassembled WGS sequence"/>
</dbReference>
<proteinExistence type="predicted"/>
<dbReference type="EMBL" id="NUUQ01000077">
    <property type="protein sequence ID" value="PHG55898.1"/>
    <property type="molecule type" value="Genomic_DNA"/>
</dbReference>
<comment type="caution">
    <text evidence="1">The sequence shown here is derived from an EMBL/GenBank/DDBJ whole genome shotgun (WGS) entry which is preliminary data.</text>
</comment>
<evidence type="ECO:0000313" key="2">
    <source>
        <dbReference type="Proteomes" id="UP000222503"/>
    </source>
</evidence>
<name>A0A2A8CGS4_9BACI</name>
<sequence length="93" mass="10814">MLSSVNHEKKKIVERILKDQISGFKYKENELMVDEIVAFGTNNVSDSDVYQHLYDVAAYIQFDDIEIVPETKKSIKKKRKIEVGQLAMNVFDF</sequence>
<dbReference type="RefSeq" id="WP_098079889.1">
    <property type="nucleotide sequence ID" value="NZ_NUAC01000047.1"/>
</dbReference>
<evidence type="ECO:0000313" key="1">
    <source>
        <dbReference type="EMBL" id="PHG55898.1"/>
    </source>
</evidence>
<accession>A0A2A8CGS4</accession>
<reference evidence="1 2" key="1">
    <citation type="submission" date="2017-09" db="EMBL/GenBank/DDBJ databases">
        <title>Large-scale bioinformatics analysis of Bacillus genomes uncovers conserved roles of natural products in bacterial physiology.</title>
        <authorList>
            <consortium name="Agbiome Team Llc"/>
            <person name="Bleich R.M."/>
            <person name="Grubbs K.J."/>
            <person name="Santa Maria K.C."/>
            <person name="Allen S.E."/>
            <person name="Farag S."/>
            <person name="Shank E.A."/>
            <person name="Bowers A."/>
        </authorList>
    </citation>
    <scope>NUCLEOTIDE SEQUENCE [LARGE SCALE GENOMIC DNA]</scope>
    <source>
        <strain evidence="1 2">AFS029838</strain>
    </source>
</reference>
<gene>
    <name evidence="1" type="ORF">COI65_28600</name>
</gene>
<organism evidence="1 2">
    <name type="scientific">Bacillus wiedmannii</name>
    <dbReference type="NCBI Taxonomy" id="1890302"/>
    <lineage>
        <taxon>Bacteria</taxon>
        <taxon>Bacillati</taxon>
        <taxon>Bacillota</taxon>
        <taxon>Bacilli</taxon>
        <taxon>Bacillales</taxon>
        <taxon>Bacillaceae</taxon>
        <taxon>Bacillus</taxon>
        <taxon>Bacillus cereus group</taxon>
    </lineage>
</organism>
<protein>
    <submittedName>
        <fullName evidence="1">Uncharacterized protein</fullName>
    </submittedName>
</protein>
<dbReference type="AlphaFoldDB" id="A0A2A8CGS4"/>